<feature type="non-terminal residue" evidence="1">
    <location>
        <position position="1"/>
    </location>
</feature>
<comment type="caution">
    <text evidence="1">The sequence shown here is derived from an EMBL/GenBank/DDBJ whole genome shotgun (WGS) entry which is preliminary data.</text>
</comment>
<organism evidence="1 2">
    <name type="scientific">Kipferlia bialata</name>
    <dbReference type="NCBI Taxonomy" id="797122"/>
    <lineage>
        <taxon>Eukaryota</taxon>
        <taxon>Metamonada</taxon>
        <taxon>Carpediemonas-like organisms</taxon>
        <taxon>Kipferlia</taxon>
    </lineage>
</organism>
<name>A0A9K3GLX1_9EUKA</name>
<accession>A0A9K3GLX1</accession>
<proteinExistence type="predicted"/>
<evidence type="ECO:0000313" key="2">
    <source>
        <dbReference type="Proteomes" id="UP000265618"/>
    </source>
</evidence>
<evidence type="ECO:0000313" key="1">
    <source>
        <dbReference type="EMBL" id="GIQ87176.1"/>
    </source>
</evidence>
<protein>
    <submittedName>
        <fullName evidence="1">Uncharacterized protein</fullName>
    </submittedName>
</protein>
<gene>
    <name evidence="1" type="ORF">KIPB_009166</name>
</gene>
<sequence length="212" mass="23228">LYTLIPVNNQSETEAESWLTTPITTTLVNVDVEYKRWKRDPEAYQGFTGGDAYVLASTTACLVIGDSMREYLNAFPADLVSGRPVAAVGVHAGDTKCYREMAHIFKAKGGVVCSHADFKAPINSINTSRMSSYPKRGYMQVWPKAAHDKVLAYGDSLRASLEQARLNPTMKYKMPLGLSGMTIASFNPPSGRLDRAMGKAMGKLLVDPQKCL</sequence>
<reference evidence="1 2" key="1">
    <citation type="journal article" date="2018" name="PLoS ONE">
        <title>The draft genome of Kipferlia bialata reveals reductive genome evolution in fornicate parasites.</title>
        <authorList>
            <person name="Tanifuji G."/>
            <person name="Takabayashi S."/>
            <person name="Kume K."/>
            <person name="Takagi M."/>
            <person name="Nakayama T."/>
            <person name="Kamikawa R."/>
            <person name="Inagaki Y."/>
            <person name="Hashimoto T."/>
        </authorList>
    </citation>
    <scope>NUCLEOTIDE SEQUENCE [LARGE SCALE GENOMIC DNA]</scope>
    <source>
        <strain evidence="1">NY0173</strain>
    </source>
</reference>
<dbReference type="Proteomes" id="UP000265618">
    <property type="component" value="Unassembled WGS sequence"/>
</dbReference>
<keyword evidence="2" id="KW-1185">Reference proteome</keyword>
<feature type="non-terminal residue" evidence="1">
    <location>
        <position position="212"/>
    </location>
</feature>
<dbReference type="AlphaFoldDB" id="A0A9K3GLX1"/>
<dbReference type="EMBL" id="BDIP01003032">
    <property type="protein sequence ID" value="GIQ87176.1"/>
    <property type="molecule type" value="Genomic_DNA"/>
</dbReference>